<feature type="transmembrane region" description="Helical" evidence="1">
    <location>
        <begin position="9"/>
        <end position="29"/>
    </location>
</feature>
<reference evidence="2 3" key="1">
    <citation type="submission" date="2018-11" db="EMBL/GenBank/DDBJ databases">
        <title>Novel Erysipelotrichaceae bacterium isolated from small intestine of a swine.</title>
        <authorList>
            <person name="Kim J.S."/>
            <person name="Choe H."/>
            <person name="Lee Y.R."/>
            <person name="Kim K.M."/>
            <person name="Park D.S."/>
        </authorList>
    </citation>
    <scope>NUCLEOTIDE SEQUENCE [LARGE SCALE GENOMIC DNA]</scope>
    <source>
        <strain evidence="2 3">SG0102</strain>
    </source>
</reference>
<evidence type="ECO:0000313" key="3">
    <source>
        <dbReference type="Proteomes" id="UP000268059"/>
    </source>
</evidence>
<dbReference type="KEGG" id="ebm:SG0102_29530"/>
<dbReference type="InParanoid" id="A0A3G9JYD7"/>
<proteinExistence type="predicted"/>
<dbReference type="RefSeq" id="WP_125120691.1">
    <property type="nucleotide sequence ID" value="NZ_AP019309.1"/>
</dbReference>
<keyword evidence="1" id="KW-0812">Transmembrane</keyword>
<organism evidence="2 3">
    <name type="scientific">Intestinibaculum porci</name>
    <dbReference type="NCBI Taxonomy" id="2487118"/>
    <lineage>
        <taxon>Bacteria</taxon>
        <taxon>Bacillati</taxon>
        <taxon>Bacillota</taxon>
        <taxon>Erysipelotrichia</taxon>
        <taxon>Erysipelotrichales</taxon>
        <taxon>Erysipelotrichaceae</taxon>
        <taxon>Intestinibaculum</taxon>
    </lineage>
</organism>
<evidence type="ECO:0000313" key="2">
    <source>
        <dbReference type="EMBL" id="BBH28019.1"/>
    </source>
</evidence>
<keyword evidence="3" id="KW-1185">Reference proteome</keyword>
<sequence>MPENKKQGFIFGVIMSYAMAFGMEIYNSAINLGFDLKAGGFSNMTNKVFAAAMSEILWIGIVVIILSSLYGNKFGEHFMLTHTKEDDPAYFKVLMRQAGTIAVMCPSMSMFATLAFFLIPGVVPVSQLPAVFVGTLIKNFPMAFFWNMFGAAPFTRWAFSHVKRFLD</sequence>
<dbReference type="OrthoDB" id="7062363at2"/>
<name>A0A3G9JYD7_9FIRM</name>
<dbReference type="InterPro" id="IPR021529">
    <property type="entry name" value="DUF2798"/>
</dbReference>
<feature type="transmembrane region" description="Helical" evidence="1">
    <location>
        <begin position="101"/>
        <end position="123"/>
    </location>
</feature>
<dbReference type="Pfam" id="PF11391">
    <property type="entry name" value="DUF2798"/>
    <property type="match status" value="1"/>
</dbReference>
<dbReference type="EMBL" id="AP019309">
    <property type="protein sequence ID" value="BBH28019.1"/>
    <property type="molecule type" value="Genomic_DNA"/>
</dbReference>
<evidence type="ECO:0008006" key="4">
    <source>
        <dbReference type="Google" id="ProtNLM"/>
    </source>
</evidence>
<evidence type="ECO:0000256" key="1">
    <source>
        <dbReference type="SAM" id="Phobius"/>
    </source>
</evidence>
<dbReference type="Proteomes" id="UP000268059">
    <property type="component" value="Chromosome"/>
</dbReference>
<feature type="transmembrane region" description="Helical" evidence="1">
    <location>
        <begin position="49"/>
        <end position="70"/>
    </location>
</feature>
<accession>A0A3G9JYD7</accession>
<keyword evidence="1" id="KW-0472">Membrane</keyword>
<keyword evidence="1" id="KW-1133">Transmembrane helix</keyword>
<protein>
    <recommendedName>
        <fullName evidence="4">DUF2798 domain-containing protein</fullName>
    </recommendedName>
</protein>
<dbReference type="AlphaFoldDB" id="A0A3G9JYD7"/>
<gene>
    <name evidence="2" type="ORF">SG0102_29530</name>
</gene>